<protein>
    <submittedName>
        <fullName evidence="1">Uncharacterized protein</fullName>
    </submittedName>
</protein>
<dbReference type="EMBL" id="VIKS01000009">
    <property type="protein sequence ID" value="TQV87060.1"/>
    <property type="molecule type" value="Genomic_DNA"/>
</dbReference>
<evidence type="ECO:0000313" key="2">
    <source>
        <dbReference type="Proteomes" id="UP000315439"/>
    </source>
</evidence>
<dbReference type="OrthoDB" id="7056876at2"/>
<name>A0A545UC71_9GAMM</name>
<evidence type="ECO:0000313" key="1">
    <source>
        <dbReference type="EMBL" id="TQV87060.1"/>
    </source>
</evidence>
<keyword evidence="2" id="KW-1185">Reference proteome</keyword>
<dbReference type="Proteomes" id="UP000315439">
    <property type="component" value="Unassembled WGS sequence"/>
</dbReference>
<organism evidence="1 2">
    <name type="scientific">Aliikangiella coralliicola</name>
    <dbReference type="NCBI Taxonomy" id="2592383"/>
    <lineage>
        <taxon>Bacteria</taxon>
        <taxon>Pseudomonadati</taxon>
        <taxon>Pseudomonadota</taxon>
        <taxon>Gammaproteobacteria</taxon>
        <taxon>Oceanospirillales</taxon>
        <taxon>Pleioneaceae</taxon>
        <taxon>Aliikangiella</taxon>
    </lineage>
</organism>
<sequence length="750" mass="84143">MNILSYSILKSLIKMMMMLILICFNVRAEESLFVVDLKAALEIANDPKHTLNSFARNGAGLSSVRGIVTTPEGGLLIIGSHTPGAIPLDLNSIKIAFESRAGSGFKAPSVSIEPGHDDSVFVAGTHHYFKYNGPPSADNSFARLVTASLDVQLKLQKALKDQVQEVDFEKQIRKFSLAHDCKINSSTFSNMFHAVAAANVAKNNDILILREPATIRVVSGQSGEGDFFQDFLHQCKKIPYTTLYQLIHIDYDFLLQFDDRLAMYERLSREVKVIPDEYRASVLEAADIIYQQIVRERQHSVFNFIRPGRSSSEAMANAVNSEIDQMLQSRTPAELSFFQRMAGLIAVFNELDEKALSSELISSLNQFSANYYQQPSSVCPIRTSIPGLAVNLTLLGGLRVQPITYELAELGSLRDMKKVVLAHQSREKSLIFSLGRLSGELPRDNKSLINYLVRSLKERPPLPLFIEELMDERGHVDFSRKKIGDKIAPWKTSFDEESDFSGQDSSLVVSVTSNNYNPEYLLYNAPIDEIARLQYSRTWFKIWNNRLEAGIGAEGFMRLMEVSDTYLPGLVDYHEDVLAGINLYSRYLLPLAPDGTNFLFDAQYRPEPVELYSSQQQDDVDNAFRRDTPARTTQPSASLAAGVSFNLPITDSMNFSTSARLAKLESRYQYFSAGINWPMNKLSFSNLGVSAYYAKQNDRDIEAKGIEFIATNDRGMIVKAGFSIGGDDKQFSTSIIFPIFEPERKGRWSK</sequence>
<proteinExistence type="predicted"/>
<dbReference type="RefSeq" id="WP_142932029.1">
    <property type="nucleotide sequence ID" value="NZ_ML660165.1"/>
</dbReference>
<dbReference type="AlphaFoldDB" id="A0A545UC71"/>
<comment type="caution">
    <text evidence="1">The sequence shown here is derived from an EMBL/GenBank/DDBJ whole genome shotgun (WGS) entry which is preliminary data.</text>
</comment>
<accession>A0A545UC71</accession>
<reference evidence="1 2" key="1">
    <citation type="submission" date="2019-07" db="EMBL/GenBank/DDBJ databases">
        <title>Draft genome for Aliikangiella sp. M105.</title>
        <authorList>
            <person name="Wang G."/>
        </authorList>
    </citation>
    <scope>NUCLEOTIDE SEQUENCE [LARGE SCALE GENOMIC DNA]</scope>
    <source>
        <strain evidence="1 2">M105</strain>
    </source>
</reference>
<gene>
    <name evidence="1" type="ORF">FLL46_14740</name>
</gene>